<dbReference type="InterPro" id="IPR000719">
    <property type="entry name" value="Prot_kinase_dom"/>
</dbReference>
<dbReference type="VEuPathDB" id="AmoebaDB:EDI_237810"/>
<dbReference type="GeneID" id="5879498"/>
<dbReference type="InterPro" id="IPR008271">
    <property type="entry name" value="Ser/Thr_kinase_AS"/>
</dbReference>
<dbReference type="Gene3D" id="1.10.510.10">
    <property type="entry name" value="Transferase(Phosphotransferase) domain 1"/>
    <property type="match status" value="1"/>
</dbReference>
<dbReference type="InterPro" id="IPR050235">
    <property type="entry name" value="CK1_Ser-Thr_kinase"/>
</dbReference>
<name>B0E893_ENTDS</name>
<dbReference type="eggNOG" id="KOG1164">
    <property type="taxonomic scope" value="Eukaryota"/>
</dbReference>
<evidence type="ECO:0000256" key="1">
    <source>
        <dbReference type="ARBA" id="ARBA00012513"/>
    </source>
</evidence>
<evidence type="ECO:0000259" key="6">
    <source>
        <dbReference type="PROSITE" id="PS50011"/>
    </source>
</evidence>
<dbReference type="GO" id="GO:0004674">
    <property type="term" value="F:protein serine/threonine kinase activity"/>
    <property type="evidence" value="ECO:0007669"/>
    <property type="project" value="UniProtKB-KW"/>
</dbReference>
<dbReference type="EC" id="2.7.11.1" evidence="1"/>
<evidence type="ECO:0000256" key="2">
    <source>
        <dbReference type="ARBA" id="ARBA00022741"/>
    </source>
</evidence>
<keyword evidence="7" id="KW-0808">Transferase</keyword>
<gene>
    <name evidence="7" type="ORF">EDI_237810</name>
</gene>
<accession>B0E893</accession>
<dbReference type="KEGG" id="edi:EDI_237810"/>
<evidence type="ECO:0000256" key="3">
    <source>
        <dbReference type="ARBA" id="ARBA00022840"/>
    </source>
</evidence>
<dbReference type="PROSITE" id="PS00108">
    <property type="entry name" value="PROTEIN_KINASE_ST"/>
    <property type="match status" value="1"/>
</dbReference>
<dbReference type="SMART" id="SM00220">
    <property type="entry name" value="S_TKc"/>
    <property type="match status" value="1"/>
</dbReference>
<proteinExistence type="inferred from homology"/>
<feature type="binding site" evidence="4">
    <location>
        <position position="45"/>
    </location>
    <ligand>
        <name>ATP</name>
        <dbReference type="ChEBI" id="CHEBI:30616"/>
    </ligand>
</feature>
<evidence type="ECO:0000256" key="4">
    <source>
        <dbReference type="PROSITE-ProRule" id="PRU10141"/>
    </source>
</evidence>
<evidence type="ECO:0000256" key="5">
    <source>
        <dbReference type="RuleBase" id="RU000304"/>
    </source>
</evidence>
<dbReference type="CDD" id="cd14016">
    <property type="entry name" value="STKc_CK1"/>
    <property type="match status" value="1"/>
</dbReference>
<dbReference type="OrthoDB" id="5800476at2759"/>
<dbReference type="PANTHER" id="PTHR11909">
    <property type="entry name" value="CASEIN KINASE-RELATED"/>
    <property type="match status" value="1"/>
</dbReference>
<keyword evidence="5" id="KW-0723">Serine/threonine-protein kinase</keyword>
<dbReference type="PROSITE" id="PS00107">
    <property type="entry name" value="PROTEIN_KINASE_ATP"/>
    <property type="match status" value="1"/>
</dbReference>
<dbReference type="Pfam" id="PF00069">
    <property type="entry name" value="Pkinase"/>
    <property type="match status" value="1"/>
</dbReference>
<keyword evidence="3 4" id="KW-0067">ATP-binding</keyword>
<sequence length="293" mass="33909">MNLIIIIMEFRVAEQYRLVHKIGGGSFGEIYSAIDVIDNSKCAVKLEKNDRKPQQLAFEHRVYSLFIDEIGFPKIYHYGTEGDYNALVMQLLGPSLEDLMKIKHQLSLLSVCLIAEQLLSRFEVIHSKSIIHRDVKPNNFLLDNNTIYVIDFGLAKRYRRFETRQHIQMKDGYGLVGTARYASIHAHLGMELSRRDDLESLGYLFVYLLKGTLPWQDLSSSPDGKYTGIGDMKMKIIPSKLCDGLPHEFVDYLEYTKQLQFNEKPDYTALRSMFHNLLITINPNKEDWHIESI</sequence>
<dbReference type="OMA" id="LCEGFPC"/>
<dbReference type="AlphaFoldDB" id="B0E893"/>
<dbReference type="InterPro" id="IPR017441">
    <property type="entry name" value="Protein_kinase_ATP_BS"/>
</dbReference>
<comment type="similarity">
    <text evidence="5">Belongs to the protein kinase superfamily.</text>
</comment>
<feature type="domain" description="Protein kinase" evidence="6">
    <location>
        <begin position="16"/>
        <end position="278"/>
    </location>
</feature>
<dbReference type="EMBL" id="DS548146">
    <property type="protein sequence ID" value="EDR29218.1"/>
    <property type="molecule type" value="Genomic_DNA"/>
</dbReference>
<dbReference type="RefSeq" id="XP_001734584.1">
    <property type="nucleotide sequence ID" value="XM_001734532.1"/>
</dbReference>
<keyword evidence="8" id="KW-1185">Reference proteome</keyword>
<organism evidence="8">
    <name type="scientific">Entamoeba dispar (strain ATCC PRA-260 / SAW760)</name>
    <dbReference type="NCBI Taxonomy" id="370354"/>
    <lineage>
        <taxon>Eukaryota</taxon>
        <taxon>Amoebozoa</taxon>
        <taxon>Evosea</taxon>
        <taxon>Archamoebae</taxon>
        <taxon>Mastigamoebida</taxon>
        <taxon>Entamoebidae</taxon>
        <taxon>Entamoeba</taxon>
    </lineage>
</organism>
<protein>
    <recommendedName>
        <fullName evidence="1">non-specific serine/threonine protein kinase</fullName>
        <ecNumber evidence="1">2.7.11.1</ecNumber>
    </recommendedName>
</protein>
<keyword evidence="7" id="KW-0418">Kinase</keyword>
<evidence type="ECO:0000313" key="7">
    <source>
        <dbReference type="EMBL" id="EDR29218.1"/>
    </source>
</evidence>
<dbReference type="Proteomes" id="UP000008076">
    <property type="component" value="Unassembled WGS sequence"/>
</dbReference>
<keyword evidence="2 4" id="KW-0547">Nucleotide-binding</keyword>
<dbReference type="SUPFAM" id="SSF56112">
    <property type="entry name" value="Protein kinase-like (PK-like)"/>
    <property type="match status" value="1"/>
</dbReference>
<reference evidence="8" key="1">
    <citation type="submission" date="2007-12" db="EMBL/GenBank/DDBJ databases">
        <title>Annotation of Entamoeba dispar SAW760.</title>
        <authorList>
            <person name="Lorenzi H."/>
            <person name="Inman J."/>
            <person name="Schobel S."/>
            <person name="Amedeo P."/>
            <person name="Caler E."/>
        </authorList>
    </citation>
    <scope>NUCLEOTIDE SEQUENCE [LARGE SCALE GENOMIC DNA]</scope>
    <source>
        <strain evidence="8">ATCC PRA-260 / SAW760</strain>
    </source>
</reference>
<evidence type="ECO:0000313" key="8">
    <source>
        <dbReference type="Proteomes" id="UP000008076"/>
    </source>
</evidence>
<dbReference type="PROSITE" id="PS50011">
    <property type="entry name" value="PROTEIN_KINASE_DOM"/>
    <property type="match status" value="1"/>
</dbReference>
<dbReference type="GO" id="GO:0005524">
    <property type="term" value="F:ATP binding"/>
    <property type="evidence" value="ECO:0007669"/>
    <property type="project" value="UniProtKB-UniRule"/>
</dbReference>
<dbReference type="InterPro" id="IPR011009">
    <property type="entry name" value="Kinase-like_dom_sf"/>
</dbReference>